<keyword evidence="3 11" id="KW-0812">Transmembrane</keyword>
<keyword evidence="8" id="KW-0325">Glycoprotein</keyword>
<dbReference type="InterPro" id="IPR015683">
    <property type="entry name" value="Ionotropic_Glu_rcpt"/>
</dbReference>
<dbReference type="PANTHER" id="PTHR18966">
    <property type="entry name" value="IONOTROPIC GLUTAMATE RECEPTOR"/>
    <property type="match status" value="1"/>
</dbReference>
<keyword evidence="10" id="KW-0407">Ion channel</keyword>
<reference evidence="13" key="2">
    <citation type="submission" date="2023-06" db="EMBL/GenBank/DDBJ databases">
        <authorList>
            <person name="Swenson N.G."/>
            <person name="Wegrzyn J.L."/>
            <person name="Mcevoy S.L."/>
        </authorList>
    </citation>
    <scope>NUCLEOTIDE SEQUENCE</scope>
    <source>
        <strain evidence="13">NS2018</strain>
        <tissue evidence="13">Leaf</tissue>
    </source>
</reference>
<name>A0AA39RBG9_ACESA</name>
<evidence type="ECO:0000256" key="1">
    <source>
        <dbReference type="ARBA" id="ARBA00004141"/>
    </source>
</evidence>
<evidence type="ECO:0000256" key="6">
    <source>
        <dbReference type="ARBA" id="ARBA00023136"/>
    </source>
</evidence>
<evidence type="ECO:0000256" key="9">
    <source>
        <dbReference type="ARBA" id="ARBA00023286"/>
    </source>
</evidence>
<dbReference type="GO" id="GO:0016020">
    <property type="term" value="C:membrane"/>
    <property type="evidence" value="ECO:0007669"/>
    <property type="project" value="UniProtKB-SubCell"/>
</dbReference>
<reference evidence="13" key="1">
    <citation type="journal article" date="2022" name="Plant J.">
        <title>Strategies of tolerance reflected in two North American maple genomes.</title>
        <authorList>
            <person name="McEvoy S.L."/>
            <person name="Sezen U.U."/>
            <person name="Trouern-Trend A."/>
            <person name="McMahon S.M."/>
            <person name="Schaberg P.G."/>
            <person name="Yang J."/>
            <person name="Wegrzyn J.L."/>
            <person name="Swenson N.G."/>
        </authorList>
    </citation>
    <scope>NUCLEOTIDE SEQUENCE</scope>
    <source>
        <strain evidence="13">NS2018</strain>
    </source>
</reference>
<dbReference type="AlphaFoldDB" id="A0AA39RBG9"/>
<keyword evidence="7" id="KW-0675">Receptor</keyword>
<keyword evidence="9" id="KW-1071">Ligand-gated ion channel</keyword>
<keyword evidence="6 11" id="KW-0472">Membrane</keyword>
<feature type="transmembrane region" description="Helical" evidence="11">
    <location>
        <begin position="12"/>
        <end position="32"/>
    </location>
</feature>
<evidence type="ECO:0000256" key="4">
    <source>
        <dbReference type="ARBA" id="ARBA00022989"/>
    </source>
</evidence>
<dbReference type="GO" id="GO:0015276">
    <property type="term" value="F:ligand-gated monoatomic ion channel activity"/>
    <property type="evidence" value="ECO:0007669"/>
    <property type="project" value="InterPro"/>
</dbReference>
<evidence type="ECO:0000259" key="12">
    <source>
        <dbReference type="Pfam" id="PF00060"/>
    </source>
</evidence>
<evidence type="ECO:0000256" key="3">
    <source>
        <dbReference type="ARBA" id="ARBA00022692"/>
    </source>
</evidence>
<dbReference type="EMBL" id="JAUESC010000388">
    <property type="protein sequence ID" value="KAK0570683.1"/>
    <property type="molecule type" value="Genomic_DNA"/>
</dbReference>
<gene>
    <name evidence="13" type="ORF">LWI29_005006</name>
</gene>
<organism evidence="13 14">
    <name type="scientific">Acer saccharum</name>
    <name type="common">Sugar maple</name>
    <dbReference type="NCBI Taxonomy" id="4024"/>
    <lineage>
        <taxon>Eukaryota</taxon>
        <taxon>Viridiplantae</taxon>
        <taxon>Streptophyta</taxon>
        <taxon>Embryophyta</taxon>
        <taxon>Tracheophyta</taxon>
        <taxon>Spermatophyta</taxon>
        <taxon>Magnoliopsida</taxon>
        <taxon>eudicotyledons</taxon>
        <taxon>Gunneridae</taxon>
        <taxon>Pentapetalae</taxon>
        <taxon>rosids</taxon>
        <taxon>malvids</taxon>
        <taxon>Sapindales</taxon>
        <taxon>Sapindaceae</taxon>
        <taxon>Hippocastanoideae</taxon>
        <taxon>Acereae</taxon>
        <taxon>Acer</taxon>
    </lineage>
</organism>
<dbReference type="Pfam" id="PF00060">
    <property type="entry name" value="Lig_chan"/>
    <property type="match status" value="1"/>
</dbReference>
<proteinExistence type="predicted"/>
<evidence type="ECO:0000256" key="5">
    <source>
        <dbReference type="ARBA" id="ARBA00023065"/>
    </source>
</evidence>
<sequence length="73" mass="8314">MVFSQRERVISNLGRFVVIVWYFVVLILTQSYTASLTSHLTVQQLKPTITGVHELINRGENVGYQKGSLFLES</sequence>
<evidence type="ECO:0000256" key="8">
    <source>
        <dbReference type="ARBA" id="ARBA00023180"/>
    </source>
</evidence>
<evidence type="ECO:0000256" key="10">
    <source>
        <dbReference type="ARBA" id="ARBA00023303"/>
    </source>
</evidence>
<comment type="subcellular location">
    <subcellularLocation>
        <location evidence="1">Membrane</location>
        <topology evidence="1">Multi-pass membrane protein</topology>
    </subcellularLocation>
</comment>
<keyword evidence="5" id="KW-0406">Ion transport</keyword>
<evidence type="ECO:0000256" key="11">
    <source>
        <dbReference type="SAM" id="Phobius"/>
    </source>
</evidence>
<protein>
    <recommendedName>
        <fullName evidence="12">Ionotropic glutamate receptor C-terminal domain-containing protein</fullName>
    </recommendedName>
</protein>
<evidence type="ECO:0000256" key="7">
    <source>
        <dbReference type="ARBA" id="ARBA00023170"/>
    </source>
</evidence>
<keyword evidence="4 11" id="KW-1133">Transmembrane helix</keyword>
<evidence type="ECO:0000256" key="2">
    <source>
        <dbReference type="ARBA" id="ARBA00022448"/>
    </source>
</evidence>
<dbReference type="InterPro" id="IPR001320">
    <property type="entry name" value="Iontro_rcpt_C"/>
</dbReference>
<keyword evidence="2" id="KW-0813">Transport</keyword>
<evidence type="ECO:0000313" key="14">
    <source>
        <dbReference type="Proteomes" id="UP001168877"/>
    </source>
</evidence>
<dbReference type="Gene3D" id="1.10.287.70">
    <property type="match status" value="1"/>
</dbReference>
<feature type="domain" description="Ionotropic glutamate receptor C-terminal" evidence="12">
    <location>
        <begin position="2"/>
        <end position="58"/>
    </location>
</feature>
<evidence type="ECO:0000313" key="13">
    <source>
        <dbReference type="EMBL" id="KAK0570683.1"/>
    </source>
</evidence>
<keyword evidence="14" id="KW-1185">Reference proteome</keyword>
<dbReference type="Proteomes" id="UP001168877">
    <property type="component" value="Unassembled WGS sequence"/>
</dbReference>
<accession>A0AA39RBG9</accession>
<comment type="caution">
    <text evidence="13">The sequence shown here is derived from an EMBL/GenBank/DDBJ whole genome shotgun (WGS) entry which is preliminary data.</text>
</comment>